<feature type="compositionally biased region" description="Low complexity" evidence="9">
    <location>
        <begin position="532"/>
        <end position="551"/>
    </location>
</feature>
<reference evidence="12" key="1">
    <citation type="journal article" date="2021" name="Genome Biol. Evol.">
        <title>A High-Quality Reference Genome for a Parasitic Bivalve with Doubly Uniparental Inheritance (Bivalvia: Unionida).</title>
        <authorList>
            <person name="Smith C.H."/>
        </authorList>
    </citation>
    <scope>NUCLEOTIDE SEQUENCE</scope>
    <source>
        <strain evidence="12">CHS0354</strain>
    </source>
</reference>
<evidence type="ECO:0000313" key="12">
    <source>
        <dbReference type="EMBL" id="KAK3586260.1"/>
    </source>
</evidence>
<evidence type="ECO:0000256" key="8">
    <source>
        <dbReference type="PROSITE-ProRule" id="PRU00276"/>
    </source>
</evidence>
<dbReference type="GO" id="GO:0046872">
    <property type="term" value="F:metal ion binding"/>
    <property type="evidence" value="ECO:0007669"/>
    <property type="project" value="UniProtKB-KW"/>
</dbReference>
<gene>
    <name evidence="12" type="ORF">CHS0354_004368</name>
</gene>
<evidence type="ECO:0000256" key="5">
    <source>
        <dbReference type="ARBA" id="ARBA00023049"/>
    </source>
</evidence>
<feature type="binding site" evidence="8">
    <location>
        <position position="385"/>
    </location>
    <ligand>
        <name>Zn(2+)</name>
        <dbReference type="ChEBI" id="CHEBI:29105"/>
        <note>catalytic</note>
    </ligand>
</feature>
<evidence type="ECO:0000256" key="1">
    <source>
        <dbReference type="ARBA" id="ARBA00022670"/>
    </source>
</evidence>
<keyword evidence="3" id="KW-0378">Hydrolase</keyword>
<reference evidence="12" key="2">
    <citation type="journal article" date="2021" name="Genome Biol. Evol.">
        <title>Developing a high-quality reference genome for a parasitic bivalve with doubly uniparental inheritance (Bivalvia: Unionida).</title>
        <authorList>
            <person name="Smith C.H."/>
        </authorList>
    </citation>
    <scope>NUCLEOTIDE SEQUENCE</scope>
    <source>
        <strain evidence="12">CHS0354</strain>
        <tissue evidence="12">Mantle</tissue>
    </source>
</reference>
<dbReference type="GO" id="GO:0004222">
    <property type="term" value="F:metalloendopeptidase activity"/>
    <property type="evidence" value="ECO:0007669"/>
    <property type="project" value="InterPro"/>
</dbReference>
<keyword evidence="6" id="KW-1015">Disulfide bond</keyword>
<evidence type="ECO:0000313" key="13">
    <source>
        <dbReference type="Proteomes" id="UP001195483"/>
    </source>
</evidence>
<sequence length="635" mass="71026">MNDFHLMVLFCSVAVLDAGTSELVWLRDLNNDAHKRHLDLSLSDELRFQLNIERKSINLHLKENPNVRADTDMYVVEALPDGTTRAVKEPFTGKVESKYYHDIDNSAAFTVRCVKRANGPCARTLEGSLRIGDNYFHIVPVSDLSNVDRMYMNREYNDTPHVIQEEVANGENIRLTNDTIIPAVAEEEAVKKRIFVNLPKALHNLNVEESDLDKSKRATTVYGVELLVAVDPPVWQKFLALANNDTKNAMNRVREYISHVINGVALTYKSIKGRSFSIDITLKVITVIKTEADGPYQRAKLFKQNGLWSIDDGAYLNAFAGWVVNTPGIPSRATYDAALMFTGYNMVGSSGIAYMRAVCTSVGVAIITEGGYFNTMIVASHELAHNLGASHDQPVGCPRGNMMWMNIPGLNSEYSHKVWEYSECSINAFQKTLAEKACVKDEATYYDKNEYDNYNKLYPGQIYSPEEQCKIAFGQKSYRCKVPSPDKICVHLSCYNPSIRYCDSQVAADGTPCGTGDKWCFEGQCVSKPSGVTTPKPTTTTAKDPKTPSSTRAPSSFPPSCKDSYVCKELYKVYKLKKRFCSDLGDVCCETCKGQNKCEDKGYMEWSCADISSFYSKKSKFCSKWSKNCCVSCSK</sequence>
<feature type="active site" evidence="8">
    <location>
        <position position="382"/>
    </location>
</feature>
<keyword evidence="5" id="KW-0482">Metalloprotease</keyword>
<protein>
    <recommendedName>
        <fullName evidence="11">Peptidase M12B domain-containing protein</fullName>
    </recommendedName>
</protein>
<evidence type="ECO:0000256" key="7">
    <source>
        <dbReference type="ARBA" id="ARBA00023180"/>
    </source>
</evidence>
<evidence type="ECO:0000256" key="3">
    <source>
        <dbReference type="ARBA" id="ARBA00022801"/>
    </source>
</evidence>
<dbReference type="InterPro" id="IPR024079">
    <property type="entry name" value="MetalloPept_cat_dom_sf"/>
</dbReference>
<accession>A0AAE0VRD8</accession>
<dbReference type="EMBL" id="JAEAOA010000327">
    <property type="protein sequence ID" value="KAK3586260.1"/>
    <property type="molecule type" value="Genomic_DNA"/>
</dbReference>
<dbReference type="Gene3D" id="3.40.390.10">
    <property type="entry name" value="Collagenase (Catalytic Domain)"/>
    <property type="match status" value="1"/>
</dbReference>
<feature type="signal peptide" evidence="10">
    <location>
        <begin position="1"/>
        <end position="18"/>
    </location>
</feature>
<evidence type="ECO:0000256" key="4">
    <source>
        <dbReference type="ARBA" id="ARBA00022833"/>
    </source>
</evidence>
<evidence type="ECO:0000259" key="11">
    <source>
        <dbReference type="PROSITE" id="PS50215"/>
    </source>
</evidence>
<keyword evidence="4 8" id="KW-0862">Zinc</keyword>
<dbReference type="Pfam" id="PF17771">
    <property type="entry name" value="ADAMTS_CR_2"/>
    <property type="match status" value="1"/>
</dbReference>
<keyword evidence="2 8" id="KW-0479">Metal-binding</keyword>
<organism evidence="12 13">
    <name type="scientific">Potamilus streckersoni</name>
    <dbReference type="NCBI Taxonomy" id="2493646"/>
    <lineage>
        <taxon>Eukaryota</taxon>
        <taxon>Metazoa</taxon>
        <taxon>Spiralia</taxon>
        <taxon>Lophotrochozoa</taxon>
        <taxon>Mollusca</taxon>
        <taxon>Bivalvia</taxon>
        <taxon>Autobranchia</taxon>
        <taxon>Heteroconchia</taxon>
        <taxon>Palaeoheterodonta</taxon>
        <taxon>Unionida</taxon>
        <taxon>Unionoidea</taxon>
        <taxon>Unionidae</taxon>
        <taxon>Ambleminae</taxon>
        <taxon>Lampsilini</taxon>
        <taxon>Potamilus</taxon>
    </lineage>
</organism>
<dbReference type="InterPro" id="IPR041645">
    <property type="entry name" value="ADAMTS_CR_2"/>
</dbReference>
<evidence type="ECO:0000256" key="10">
    <source>
        <dbReference type="SAM" id="SignalP"/>
    </source>
</evidence>
<comment type="caution">
    <text evidence="12">The sequence shown here is derived from an EMBL/GenBank/DDBJ whole genome shotgun (WGS) entry which is preliminary data.</text>
</comment>
<feature type="region of interest" description="Disordered" evidence="9">
    <location>
        <begin position="532"/>
        <end position="556"/>
    </location>
</feature>
<dbReference type="Gene3D" id="3.40.1620.60">
    <property type="match status" value="1"/>
</dbReference>
<evidence type="ECO:0000256" key="6">
    <source>
        <dbReference type="ARBA" id="ARBA00023157"/>
    </source>
</evidence>
<evidence type="ECO:0000256" key="2">
    <source>
        <dbReference type="ARBA" id="ARBA00022723"/>
    </source>
</evidence>
<dbReference type="InterPro" id="IPR001590">
    <property type="entry name" value="Peptidase_M12B"/>
</dbReference>
<dbReference type="AlphaFoldDB" id="A0AAE0VRD8"/>
<dbReference type="SUPFAM" id="SSF55486">
    <property type="entry name" value="Metalloproteases ('zincins'), catalytic domain"/>
    <property type="match status" value="1"/>
</dbReference>
<dbReference type="GO" id="GO:0006508">
    <property type="term" value="P:proteolysis"/>
    <property type="evidence" value="ECO:0007669"/>
    <property type="project" value="UniProtKB-KW"/>
</dbReference>
<feature type="chain" id="PRO_5042127958" description="Peptidase M12B domain-containing protein" evidence="10">
    <location>
        <begin position="19"/>
        <end position="635"/>
    </location>
</feature>
<evidence type="ECO:0000256" key="9">
    <source>
        <dbReference type="SAM" id="MobiDB-lite"/>
    </source>
</evidence>
<dbReference type="PROSITE" id="PS50215">
    <property type="entry name" value="ADAM_MEPRO"/>
    <property type="match status" value="1"/>
</dbReference>
<keyword evidence="10" id="KW-0732">Signal</keyword>
<keyword evidence="7" id="KW-0325">Glycoprotein</keyword>
<proteinExistence type="predicted"/>
<comment type="caution">
    <text evidence="8">Lacks conserved residue(s) required for the propagation of feature annotation.</text>
</comment>
<dbReference type="Proteomes" id="UP001195483">
    <property type="component" value="Unassembled WGS sequence"/>
</dbReference>
<keyword evidence="1" id="KW-0645">Protease</keyword>
<reference evidence="12" key="3">
    <citation type="submission" date="2023-05" db="EMBL/GenBank/DDBJ databases">
        <authorList>
            <person name="Smith C.H."/>
        </authorList>
    </citation>
    <scope>NUCLEOTIDE SEQUENCE</scope>
    <source>
        <strain evidence="12">CHS0354</strain>
        <tissue evidence="12">Mantle</tissue>
    </source>
</reference>
<name>A0AAE0VRD8_9BIVA</name>
<keyword evidence="13" id="KW-1185">Reference proteome</keyword>
<feature type="binding site" evidence="8">
    <location>
        <position position="381"/>
    </location>
    <ligand>
        <name>Zn(2+)</name>
        <dbReference type="ChEBI" id="CHEBI:29105"/>
        <note>catalytic</note>
    </ligand>
</feature>
<dbReference type="Pfam" id="PF13688">
    <property type="entry name" value="Reprolysin_5"/>
    <property type="match status" value="1"/>
</dbReference>
<feature type="binding site" evidence="8">
    <location>
        <position position="391"/>
    </location>
    <ligand>
        <name>Zn(2+)</name>
        <dbReference type="ChEBI" id="CHEBI:29105"/>
        <note>catalytic</note>
    </ligand>
</feature>
<feature type="domain" description="Peptidase M12B" evidence="11">
    <location>
        <begin position="222"/>
        <end position="435"/>
    </location>
</feature>